<protein>
    <submittedName>
        <fullName evidence="1">Uncharacterized protein</fullName>
    </submittedName>
</protein>
<proteinExistence type="predicted"/>
<organism evidence="1 2">
    <name type="scientific">Manihot esculenta</name>
    <name type="common">Cassava</name>
    <name type="synonym">Jatropha manihot</name>
    <dbReference type="NCBI Taxonomy" id="3983"/>
    <lineage>
        <taxon>Eukaryota</taxon>
        <taxon>Viridiplantae</taxon>
        <taxon>Streptophyta</taxon>
        <taxon>Embryophyta</taxon>
        <taxon>Tracheophyta</taxon>
        <taxon>Spermatophyta</taxon>
        <taxon>Magnoliopsida</taxon>
        <taxon>eudicotyledons</taxon>
        <taxon>Gunneridae</taxon>
        <taxon>Pentapetalae</taxon>
        <taxon>rosids</taxon>
        <taxon>fabids</taxon>
        <taxon>Malpighiales</taxon>
        <taxon>Euphorbiaceae</taxon>
        <taxon>Crotonoideae</taxon>
        <taxon>Manihoteae</taxon>
        <taxon>Manihot</taxon>
    </lineage>
</organism>
<sequence>VLDVLDILLQLWKNRSFKVALTFDHIKAVLMNVFVGGTDTGAATVVWAMTILMKNPIAMKKAQEEIRKLVGKKGFVEEDDVQQLPYLKAVIKETMRLQPTVPLLVPRESTEDCVLYGYDIAAKTVVYVNARAIGRDPEIWENPEEFNPERFINSSIDLKGQDFELTPFEAGRRICPGIFMGLATVEVSLANLLYKFDWEMPVGMKKEDLDMDVQPGITMHKVL</sequence>
<keyword evidence="2" id="KW-1185">Reference proteome</keyword>
<reference evidence="2" key="1">
    <citation type="journal article" date="2016" name="Nat. Biotechnol.">
        <title>Sequencing wild and cultivated cassava and related species reveals extensive interspecific hybridization and genetic diversity.</title>
        <authorList>
            <person name="Bredeson J.V."/>
            <person name="Lyons J.B."/>
            <person name="Prochnik S.E."/>
            <person name="Wu G.A."/>
            <person name="Ha C.M."/>
            <person name="Edsinger-Gonzales E."/>
            <person name="Grimwood J."/>
            <person name="Schmutz J."/>
            <person name="Rabbi I.Y."/>
            <person name="Egesi C."/>
            <person name="Nauluvula P."/>
            <person name="Lebot V."/>
            <person name="Ndunguru J."/>
            <person name="Mkamilo G."/>
            <person name="Bart R.S."/>
            <person name="Setter T.L."/>
            <person name="Gleadow R.M."/>
            <person name="Kulakow P."/>
            <person name="Ferguson M.E."/>
            <person name="Rounsley S."/>
            <person name="Rokhsar D.S."/>
        </authorList>
    </citation>
    <scope>NUCLEOTIDE SEQUENCE [LARGE SCALE GENOMIC DNA]</scope>
    <source>
        <strain evidence="2">cv. AM560-2</strain>
    </source>
</reference>
<evidence type="ECO:0000313" key="1">
    <source>
        <dbReference type="EMBL" id="KAG8654590.1"/>
    </source>
</evidence>
<dbReference type="EMBL" id="CM004391">
    <property type="protein sequence ID" value="KAG8654590.1"/>
    <property type="molecule type" value="Genomic_DNA"/>
</dbReference>
<name>A0ACB7HRG6_MANES</name>
<gene>
    <name evidence="1" type="ORF">MANES_05G139450v8</name>
</gene>
<accession>A0ACB7HRG6</accession>
<feature type="non-terminal residue" evidence="1">
    <location>
        <position position="1"/>
    </location>
</feature>
<dbReference type="Proteomes" id="UP000091857">
    <property type="component" value="Chromosome 5"/>
</dbReference>
<comment type="caution">
    <text evidence="1">The sequence shown here is derived from an EMBL/GenBank/DDBJ whole genome shotgun (WGS) entry which is preliminary data.</text>
</comment>
<evidence type="ECO:0000313" key="2">
    <source>
        <dbReference type="Proteomes" id="UP000091857"/>
    </source>
</evidence>